<sequence length="371" mass="43041">MNSRITIQRFVAGCLFITINTLFYFKYLYRVSLTTGLVAMGGYITFICLLFFLYKKQKLVIPIWAWIGCMGLLTISSGFIFHFIPKESLSVDRWEMIQLFWDSVSNGIYPYGVHSPGGNYPGPMPFYFIMAYPFYKVGEVGWLTIGGLWLTLWYFQKRLDRNSLGLLMVLLLSSLAIYWEVFSRSTIYINSLLFGLYLFCLKDLPKRSGLSFYGWAFIGGILFSMRIVFALPLIIWGMYICLRKEIDIVRLFKWGLCFIVAFVLTFLPFYCMDPYTFIRLNPFVTQGDVLLPFSYVVCFLGIAFVLPFFCKKYSDICFYSGLLLFMTISGHVVYGLYDNGIKSFLTNGADISYYLFCFPFLLETIVNKDEE</sequence>
<keyword evidence="1" id="KW-0812">Transmembrane</keyword>
<feature type="transmembrane region" description="Helical" evidence="1">
    <location>
        <begin position="7"/>
        <end position="25"/>
    </location>
</feature>
<feature type="transmembrane region" description="Helical" evidence="1">
    <location>
        <begin position="126"/>
        <end position="152"/>
    </location>
</feature>
<dbReference type="EMBL" id="SRYM01000028">
    <property type="protein sequence ID" value="TGY57306.1"/>
    <property type="molecule type" value="Genomic_DNA"/>
</dbReference>
<comment type="caution">
    <text evidence="2">The sequence shown here is derived from an EMBL/GenBank/DDBJ whole genome shotgun (WGS) entry which is preliminary data.</text>
</comment>
<accession>A0A4S2EMC6</accession>
<feature type="transmembrane region" description="Helical" evidence="1">
    <location>
        <begin position="251"/>
        <end position="270"/>
    </location>
</feature>
<feature type="transmembrane region" description="Helical" evidence="1">
    <location>
        <begin position="212"/>
        <end position="239"/>
    </location>
</feature>
<dbReference type="RefSeq" id="WP_135959371.1">
    <property type="nucleotide sequence ID" value="NZ_SRYM01000028.1"/>
</dbReference>
<evidence type="ECO:0008006" key="4">
    <source>
        <dbReference type="Google" id="ProtNLM"/>
    </source>
</evidence>
<reference evidence="2 3" key="1">
    <citation type="submission" date="2019-04" db="EMBL/GenBank/DDBJ databases">
        <title>Microbes associate with the intestines of laboratory mice.</title>
        <authorList>
            <person name="Navarre W."/>
            <person name="Wong E."/>
            <person name="Huang K."/>
            <person name="Tropini C."/>
            <person name="Ng K."/>
            <person name="Yu B."/>
        </authorList>
    </citation>
    <scope>NUCLEOTIDE SEQUENCE [LARGE SCALE GENOMIC DNA]</scope>
    <source>
        <strain evidence="2 3">NM39_I3</strain>
    </source>
</reference>
<feature type="transmembrane region" description="Helical" evidence="1">
    <location>
        <begin position="164"/>
        <end position="182"/>
    </location>
</feature>
<evidence type="ECO:0000313" key="2">
    <source>
        <dbReference type="EMBL" id="TGY57306.1"/>
    </source>
</evidence>
<proteinExistence type="predicted"/>
<dbReference type="Proteomes" id="UP000310032">
    <property type="component" value="Unassembled WGS sequence"/>
</dbReference>
<evidence type="ECO:0000256" key="1">
    <source>
        <dbReference type="SAM" id="Phobius"/>
    </source>
</evidence>
<name>A0A4S2EMC6_PARDI</name>
<gene>
    <name evidence="2" type="ORF">E5342_10900</name>
</gene>
<feature type="transmembrane region" description="Helical" evidence="1">
    <location>
        <begin position="31"/>
        <end position="54"/>
    </location>
</feature>
<evidence type="ECO:0000313" key="3">
    <source>
        <dbReference type="Proteomes" id="UP000310032"/>
    </source>
</evidence>
<feature type="transmembrane region" description="Helical" evidence="1">
    <location>
        <begin position="316"/>
        <end position="337"/>
    </location>
</feature>
<keyword evidence="1" id="KW-1133">Transmembrane helix</keyword>
<protein>
    <recommendedName>
        <fullName evidence="4">Glycosyltransferase RgtA/B/C/D-like domain-containing protein</fullName>
    </recommendedName>
</protein>
<feature type="transmembrane region" description="Helical" evidence="1">
    <location>
        <begin position="290"/>
        <end position="309"/>
    </location>
</feature>
<keyword evidence="1" id="KW-0472">Membrane</keyword>
<organism evidence="2 3">
    <name type="scientific">Parabacteroides distasonis</name>
    <dbReference type="NCBI Taxonomy" id="823"/>
    <lineage>
        <taxon>Bacteria</taxon>
        <taxon>Pseudomonadati</taxon>
        <taxon>Bacteroidota</taxon>
        <taxon>Bacteroidia</taxon>
        <taxon>Bacteroidales</taxon>
        <taxon>Tannerellaceae</taxon>
        <taxon>Parabacteroides</taxon>
    </lineage>
</organism>
<feature type="transmembrane region" description="Helical" evidence="1">
    <location>
        <begin position="61"/>
        <end position="84"/>
    </location>
</feature>
<dbReference type="AlphaFoldDB" id="A0A4S2EMC6"/>